<keyword evidence="2" id="KW-1185">Reference proteome</keyword>
<dbReference type="EMBL" id="BPLQ01000819">
    <property type="protein sequence ID" value="GIX75332.1"/>
    <property type="molecule type" value="Genomic_DNA"/>
</dbReference>
<protein>
    <submittedName>
        <fullName evidence="1">Uncharacterized protein</fullName>
    </submittedName>
</protein>
<proteinExistence type="predicted"/>
<evidence type="ECO:0000313" key="1">
    <source>
        <dbReference type="EMBL" id="GIX75332.1"/>
    </source>
</evidence>
<name>A0AAV4MSH5_9ARAC</name>
<evidence type="ECO:0000313" key="2">
    <source>
        <dbReference type="Proteomes" id="UP001054837"/>
    </source>
</evidence>
<reference evidence="1 2" key="1">
    <citation type="submission" date="2021-06" db="EMBL/GenBank/DDBJ databases">
        <title>Caerostris darwini draft genome.</title>
        <authorList>
            <person name="Kono N."/>
            <person name="Arakawa K."/>
        </authorList>
    </citation>
    <scope>NUCLEOTIDE SEQUENCE [LARGE SCALE GENOMIC DNA]</scope>
</reference>
<comment type="caution">
    <text evidence="1">The sequence shown here is derived from an EMBL/GenBank/DDBJ whole genome shotgun (WGS) entry which is preliminary data.</text>
</comment>
<dbReference type="AlphaFoldDB" id="A0AAV4MSH5"/>
<dbReference type="Proteomes" id="UP001054837">
    <property type="component" value="Unassembled WGS sequence"/>
</dbReference>
<accession>A0AAV4MSH5</accession>
<gene>
    <name evidence="1" type="ORF">CDAR_506991</name>
</gene>
<organism evidence="1 2">
    <name type="scientific">Caerostris darwini</name>
    <dbReference type="NCBI Taxonomy" id="1538125"/>
    <lineage>
        <taxon>Eukaryota</taxon>
        <taxon>Metazoa</taxon>
        <taxon>Ecdysozoa</taxon>
        <taxon>Arthropoda</taxon>
        <taxon>Chelicerata</taxon>
        <taxon>Arachnida</taxon>
        <taxon>Araneae</taxon>
        <taxon>Araneomorphae</taxon>
        <taxon>Entelegynae</taxon>
        <taxon>Araneoidea</taxon>
        <taxon>Araneidae</taxon>
        <taxon>Caerostris</taxon>
    </lineage>
</organism>
<sequence>MIVTPALFNRFNLDSNPFCNRCNEEAYQAKLSIKKMRSMKRKMQLELQWKRQYDCRNKVYKENLKRMACYVKTFCFKLKEIFSPIYFNFK</sequence>